<protein>
    <submittedName>
        <fullName evidence="2">Uncharacterized protein</fullName>
    </submittedName>
</protein>
<keyword evidence="3" id="KW-1185">Reference proteome</keyword>
<dbReference type="Proteomes" id="UP001282474">
    <property type="component" value="Unassembled WGS sequence"/>
</dbReference>
<feature type="region of interest" description="Disordered" evidence="1">
    <location>
        <begin position="19"/>
        <end position="49"/>
    </location>
</feature>
<evidence type="ECO:0000313" key="3">
    <source>
        <dbReference type="Proteomes" id="UP001282474"/>
    </source>
</evidence>
<accession>A0ABU4MZC7</accession>
<dbReference type="EMBL" id="JARAWJ010000034">
    <property type="protein sequence ID" value="MDX3042164.1"/>
    <property type="molecule type" value="Genomic_DNA"/>
</dbReference>
<name>A0ABU4MZC7_9ACTN</name>
<comment type="caution">
    <text evidence="2">The sequence shown here is derived from an EMBL/GenBank/DDBJ whole genome shotgun (WGS) entry which is preliminary data.</text>
</comment>
<feature type="compositionally biased region" description="Low complexity" evidence="1">
    <location>
        <begin position="65"/>
        <end position="79"/>
    </location>
</feature>
<organism evidence="2 3">
    <name type="scientific">Streptomyces caniscabiei</name>
    <dbReference type="NCBI Taxonomy" id="2746961"/>
    <lineage>
        <taxon>Bacteria</taxon>
        <taxon>Bacillati</taxon>
        <taxon>Actinomycetota</taxon>
        <taxon>Actinomycetes</taxon>
        <taxon>Kitasatosporales</taxon>
        <taxon>Streptomycetaceae</taxon>
        <taxon>Streptomyces</taxon>
    </lineage>
</organism>
<evidence type="ECO:0000313" key="2">
    <source>
        <dbReference type="EMBL" id="MDX3042164.1"/>
    </source>
</evidence>
<gene>
    <name evidence="2" type="ORF">PV383_34035</name>
</gene>
<reference evidence="2 3" key="1">
    <citation type="journal article" date="2023" name="Microb. Genom.">
        <title>Mesoterricola silvestris gen. nov., sp. nov., Mesoterricola sediminis sp. nov., Geothrix oryzae sp. nov., Geothrix edaphica sp. nov., Geothrix rubra sp. nov., and Geothrix limicola sp. nov., six novel members of Acidobacteriota isolated from soils.</title>
        <authorList>
            <person name="Weisberg A.J."/>
            <person name="Pearce E."/>
            <person name="Kramer C.G."/>
            <person name="Chang J.H."/>
            <person name="Clarke C.R."/>
        </authorList>
    </citation>
    <scope>NUCLEOTIDE SEQUENCE [LARGE SCALE GENOMIC DNA]</scope>
    <source>
        <strain evidence="2 3">NE20-4-1</strain>
    </source>
</reference>
<sequence length="108" mass="11836">MAIVEAAHHEVIHLARRTPLLGRRPYGSGRRTRAAGVTGRRPNTPSPSATWSRIFAAAGTDDTVAASRAPSPCARRGAPWPSREYERDRVPALRSPLTWTLCRSSGHR</sequence>
<feature type="region of interest" description="Disordered" evidence="1">
    <location>
        <begin position="62"/>
        <end position="87"/>
    </location>
</feature>
<proteinExistence type="predicted"/>
<evidence type="ECO:0000256" key="1">
    <source>
        <dbReference type="SAM" id="MobiDB-lite"/>
    </source>
</evidence>
<dbReference type="RefSeq" id="WP_045561214.1">
    <property type="nucleotide sequence ID" value="NZ_JABXWF010000002.1"/>
</dbReference>